<feature type="compositionally biased region" description="Basic and acidic residues" evidence="6">
    <location>
        <begin position="80"/>
        <end position="90"/>
    </location>
</feature>
<dbReference type="GO" id="GO:0003677">
    <property type="term" value="F:DNA binding"/>
    <property type="evidence" value="ECO:0007669"/>
    <property type="project" value="UniProtKB-KW"/>
</dbReference>
<evidence type="ECO:0000256" key="6">
    <source>
        <dbReference type="SAM" id="MobiDB-lite"/>
    </source>
</evidence>
<gene>
    <name evidence="8" type="ORF">TCE0_018f05211</name>
</gene>
<keyword evidence="3" id="KW-0238">DNA-binding</keyword>
<sequence length="697" mass="78995">MDTTHHRDPISTGYEYPVKQRKVRKGTRSCWECKRRKVRCSFSAVNDNSTVCVACRRRRTPCVSQEFLEDYAPPSSSEGVPDHDTTDSVHKIPKSTIPESTALLTPESSRSSTYDDYQVLSGVHKLAELSKTLHAALPTQADIDLICKTTSGCFLVILQLHTRPREELDHDEDKLKREVADTPPANTHPIILARHLLLLANLLQDMHADKRNIRMSEPPQTIMDRLLDTVSTLVMTRESLAATIDGLQCVLLEGCFHANGGNLRSAWLAFRRALSLGQLLGLDRPQIPSLPIIDSKRKVDLHQLWFRILYFDTFYSMMLGLPQSNIATPTALYNSFANNKSIDQLERLQVQVASQIIERDTRHAFAEEYETTREIDRQLLQVARDMPNRFWLPSPPSASSSEKEVIMAGFRDTAILMDILIYYNLLNQLHLPYLLWSDFGDTNYEYSKIACIQASREVLTRFIILLNSNNLSFFCQRIDYFVLMASMTLLLVYLGNHRSPQDPTKTSSAIPHLLTPHQRLSDRATMKQVLRLIERASAKGFEESQRKGINLLRCLLSIEADAASGQNYIITTGPSHYQQESEYFDTHSSDTEDSVCINIPYLGMIKITRQIPSVPEMMNPLQPNAVHGESLYHSSTTNHVPEQFPYNSMALQDLGDDLAAASDDFPLSFQDIDLDFFDSLVRGRDFEFGLEGFDGVV</sequence>
<dbReference type="Pfam" id="PF00172">
    <property type="entry name" value="Zn_clus"/>
    <property type="match status" value="1"/>
</dbReference>
<dbReference type="PROSITE" id="PS00463">
    <property type="entry name" value="ZN2_CY6_FUNGAL_1"/>
    <property type="match status" value="1"/>
</dbReference>
<evidence type="ECO:0000259" key="7">
    <source>
        <dbReference type="PROSITE" id="PS50048"/>
    </source>
</evidence>
<keyword evidence="4" id="KW-0804">Transcription</keyword>
<dbReference type="CDD" id="cd00067">
    <property type="entry name" value="GAL4"/>
    <property type="match status" value="1"/>
</dbReference>
<dbReference type="InterPro" id="IPR036864">
    <property type="entry name" value="Zn2-C6_fun-type_DNA-bd_sf"/>
</dbReference>
<evidence type="ECO:0000256" key="3">
    <source>
        <dbReference type="ARBA" id="ARBA00023125"/>
    </source>
</evidence>
<accession>A0A510NVJ3</accession>
<feature type="region of interest" description="Disordered" evidence="6">
    <location>
        <begin position="71"/>
        <end position="109"/>
    </location>
</feature>
<organism evidence="8 9">
    <name type="scientific">Talaromyces pinophilus</name>
    <name type="common">Penicillium pinophilum</name>
    <dbReference type="NCBI Taxonomy" id="128442"/>
    <lineage>
        <taxon>Eukaryota</taxon>
        <taxon>Fungi</taxon>
        <taxon>Dikarya</taxon>
        <taxon>Ascomycota</taxon>
        <taxon>Pezizomycotina</taxon>
        <taxon>Eurotiomycetes</taxon>
        <taxon>Eurotiomycetidae</taxon>
        <taxon>Eurotiales</taxon>
        <taxon>Trichocomaceae</taxon>
        <taxon>Talaromyces</taxon>
        <taxon>Talaromyces sect. Talaromyces</taxon>
    </lineage>
</organism>
<dbReference type="PANTHER" id="PTHR47840:SF1">
    <property type="entry name" value="ZN(II)2CYS6 TRANSCRIPTION FACTOR (EUROFUNG)"/>
    <property type="match status" value="1"/>
</dbReference>
<proteinExistence type="predicted"/>
<dbReference type="SMART" id="SM00066">
    <property type="entry name" value="GAL4"/>
    <property type="match status" value="1"/>
</dbReference>
<evidence type="ECO:0000256" key="1">
    <source>
        <dbReference type="ARBA" id="ARBA00022723"/>
    </source>
</evidence>
<dbReference type="InterPro" id="IPR001138">
    <property type="entry name" value="Zn2Cys6_DnaBD"/>
</dbReference>
<feature type="domain" description="Zn(2)-C6 fungal-type" evidence="7">
    <location>
        <begin position="29"/>
        <end position="64"/>
    </location>
</feature>
<evidence type="ECO:0000256" key="5">
    <source>
        <dbReference type="ARBA" id="ARBA00023242"/>
    </source>
</evidence>
<feature type="compositionally biased region" description="Polar residues" evidence="6">
    <location>
        <begin position="97"/>
        <end position="109"/>
    </location>
</feature>
<keyword evidence="5" id="KW-0539">Nucleus</keyword>
<keyword evidence="1" id="KW-0479">Metal-binding</keyword>
<keyword evidence="2" id="KW-0805">Transcription regulation</keyword>
<dbReference type="PANTHER" id="PTHR47840">
    <property type="entry name" value="ZN(II)2CYS6 TRANSCRIPTION FACTOR (EUROFUNG)-RELATED"/>
    <property type="match status" value="1"/>
</dbReference>
<dbReference type="SUPFAM" id="SSF57701">
    <property type="entry name" value="Zn2/Cys6 DNA-binding domain"/>
    <property type="match status" value="1"/>
</dbReference>
<reference evidence="9" key="1">
    <citation type="journal article" date="2015" name="Genome Announc.">
        <title>Draft genome sequence of Talaromyces cellulolyticus strain Y-94, a source of lignocellulosic biomass-degrading enzymes.</title>
        <authorList>
            <person name="Fujii T."/>
            <person name="Koike H."/>
            <person name="Sawayama S."/>
            <person name="Yano S."/>
            <person name="Inoue H."/>
        </authorList>
    </citation>
    <scope>NUCLEOTIDE SEQUENCE [LARGE SCALE GENOMIC DNA]</scope>
    <source>
        <strain evidence="9">Y-94</strain>
    </source>
</reference>
<dbReference type="EMBL" id="DF933814">
    <property type="protein sequence ID" value="GAM36258.1"/>
    <property type="molecule type" value="Genomic_DNA"/>
</dbReference>
<dbReference type="GO" id="GO:0006351">
    <property type="term" value="P:DNA-templated transcription"/>
    <property type="evidence" value="ECO:0007669"/>
    <property type="project" value="InterPro"/>
</dbReference>
<protein>
    <recommendedName>
        <fullName evidence="7">Zn(2)-C6 fungal-type domain-containing protein</fullName>
    </recommendedName>
</protein>
<evidence type="ECO:0000313" key="9">
    <source>
        <dbReference type="Proteomes" id="UP000053095"/>
    </source>
</evidence>
<evidence type="ECO:0000256" key="4">
    <source>
        <dbReference type="ARBA" id="ARBA00023163"/>
    </source>
</evidence>
<dbReference type="Pfam" id="PF04082">
    <property type="entry name" value="Fungal_trans"/>
    <property type="match status" value="1"/>
</dbReference>
<dbReference type="AlphaFoldDB" id="A0A510NVJ3"/>
<name>A0A510NVJ3_TALPI</name>
<dbReference type="GO" id="GO:0000981">
    <property type="term" value="F:DNA-binding transcription factor activity, RNA polymerase II-specific"/>
    <property type="evidence" value="ECO:0007669"/>
    <property type="project" value="InterPro"/>
</dbReference>
<dbReference type="CDD" id="cd12148">
    <property type="entry name" value="fungal_TF_MHR"/>
    <property type="match status" value="1"/>
</dbReference>
<evidence type="ECO:0000313" key="8">
    <source>
        <dbReference type="EMBL" id="GAM36258.1"/>
    </source>
</evidence>
<dbReference type="PROSITE" id="PS50048">
    <property type="entry name" value="ZN2_CY6_FUNGAL_2"/>
    <property type="match status" value="1"/>
</dbReference>
<keyword evidence="9" id="KW-1185">Reference proteome</keyword>
<dbReference type="Gene3D" id="4.10.240.10">
    <property type="entry name" value="Zn(2)-C6 fungal-type DNA-binding domain"/>
    <property type="match status" value="1"/>
</dbReference>
<dbReference type="Proteomes" id="UP000053095">
    <property type="component" value="Unassembled WGS sequence"/>
</dbReference>
<dbReference type="GO" id="GO:0008270">
    <property type="term" value="F:zinc ion binding"/>
    <property type="evidence" value="ECO:0007669"/>
    <property type="project" value="InterPro"/>
</dbReference>
<dbReference type="InterPro" id="IPR007219">
    <property type="entry name" value="XnlR_reg_dom"/>
</dbReference>
<evidence type="ECO:0000256" key="2">
    <source>
        <dbReference type="ARBA" id="ARBA00023015"/>
    </source>
</evidence>